<keyword evidence="1" id="KW-0677">Repeat</keyword>
<evidence type="ECO:0000256" key="5">
    <source>
        <dbReference type="SAM" id="Phobius"/>
    </source>
</evidence>
<organism evidence="6 7">
    <name type="scientific">Johnsonella ignava ATCC 51276</name>
    <dbReference type="NCBI Taxonomy" id="679200"/>
    <lineage>
        <taxon>Bacteria</taxon>
        <taxon>Bacillati</taxon>
        <taxon>Bacillota</taxon>
        <taxon>Clostridia</taxon>
        <taxon>Lachnospirales</taxon>
        <taxon>Lachnospiraceae</taxon>
        <taxon>Johnsonella</taxon>
    </lineage>
</organism>
<keyword evidence="5" id="KW-0812">Transmembrane</keyword>
<dbReference type="PATRIC" id="fig|679200.3.peg.757"/>
<dbReference type="RefSeq" id="WP_005539901.1">
    <property type="nucleotide sequence ID" value="NZ_JH378830.1"/>
</dbReference>
<dbReference type="Proteomes" id="UP000003011">
    <property type="component" value="Unassembled WGS sequence"/>
</dbReference>
<keyword evidence="5" id="KW-1133">Transmembrane helix</keyword>
<dbReference type="PANTHER" id="PTHR44858">
    <property type="entry name" value="TETRATRICOPEPTIDE REPEAT PROTEIN 6"/>
    <property type="match status" value="1"/>
</dbReference>
<evidence type="ECO:0000256" key="1">
    <source>
        <dbReference type="ARBA" id="ARBA00022737"/>
    </source>
</evidence>
<dbReference type="Gene3D" id="1.25.40.10">
    <property type="entry name" value="Tetratricopeptide repeat domain"/>
    <property type="match status" value="3"/>
</dbReference>
<feature type="coiled-coil region" evidence="4">
    <location>
        <begin position="170"/>
        <end position="197"/>
    </location>
</feature>
<dbReference type="PANTHER" id="PTHR44858:SF1">
    <property type="entry name" value="UDP-N-ACETYLGLUCOSAMINE--PEPTIDE N-ACETYLGLUCOSAMINYLTRANSFERASE SPINDLY-RELATED"/>
    <property type="match status" value="1"/>
</dbReference>
<dbReference type="HOGENOM" id="CLU_045944_0_0_9"/>
<feature type="transmembrane region" description="Helical" evidence="5">
    <location>
        <begin position="222"/>
        <end position="242"/>
    </location>
</feature>
<dbReference type="AlphaFoldDB" id="G5GGM9"/>
<dbReference type="InterPro" id="IPR050498">
    <property type="entry name" value="Ycf3"/>
</dbReference>
<dbReference type="EMBL" id="ACZL01000012">
    <property type="protein sequence ID" value="EHI56189.1"/>
    <property type="molecule type" value="Genomic_DNA"/>
</dbReference>
<dbReference type="InterPro" id="IPR019734">
    <property type="entry name" value="TPR_rpt"/>
</dbReference>
<feature type="repeat" description="TPR" evidence="3">
    <location>
        <begin position="10"/>
        <end position="43"/>
    </location>
</feature>
<evidence type="ECO:0000256" key="2">
    <source>
        <dbReference type="ARBA" id="ARBA00022803"/>
    </source>
</evidence>
<proteinExistence type="predicted"/>
<dbReference type="eggNOG" id="COG3063">
    <property type="taxonomic scope" value="Bacteria"/>
</dbReference>
<keyword evidence="7" id="KW-1185">Reference proteome</keyword>
<comment type="caution">
    <text evidence="6">The sequence shown here is derived from an EMBL/GenBank/DDBJ whole genome shotgun (WGS) entry which is preliminary data.</text>
</comment>
<dbReference type="PROSITE" id="PS50005">
    <property type="entry name" value="TPR"/>
    <property type="match status" value="4"/>
</dbReference>
<feature type="repeat" description="TPR" evidence="3">
    <location>
        <begin position="363"/>
        <end position="396"/>
    </location>
</feature>
<dbReference type="OrthoDB" id="9791784at2"/>
<keyword evidence="2 3" id="KW-0802">TPR repeat</keyword>
<feature type="repeat" description="TPR" evidence="3">
    <location>
        <begin position="397"/>
        <end position="430"/>
    </location>
</feature>
<name>G5GGM9_9FIRM</name>
<protein>
    <recommendedName>
        <fullName evidence="8">Tetratricopeptide repeat-like domain-containing protein</fullName>
    </recommendedName>
</protein>
<keyword evidence="4" id="KW-0175">Coiled coil</keyword>
<dbReference type="STRING" id="679200.HMPREF9333_00719"/>
<sequence length="442" mass="49911">MEKSRYIRLSNSYYNQGLIYAKQRDLSACISCLKKALYLNKNNIDARNLLGLVYYEIGEAAQALVQWVISVNLKPDDNVAQRYIRSVRDKSGELEKVADDIKKYNQALMNLKAGNRDLAIMLLARVADFAPNYINVNLLLSLLYIDNEEYSNAERYLKNVLDVDRYNNVARNYMQAIKEATAVNRKKKREKKRLKNTYSHRSISDDEVIIPKGYNDSIGWQTVLNIGIGLLIGAASIFFIYMPADRAKMTDSHNKELTLLGEKLNESNLKINDLTNSSDELKAEIDRLKESMNTVDEETADKIAQYQLLAGMIDAYKSGDYTNAANLYAMIDADKLIDIDDGSGVSAKAIYNEVSGYMTSEGDSLVMSLGDSAYNSRNYELAIQYYDKSLKLNPANSMALFKKALSYKQLGDVQNANAFFEEVIEKYPNSEAASSARLERGY</sequence>
<dbReference type="SUPFAM" id="SSF48452">
    <property type="entry name" value="TPR-like"/>
    <property type="match status" value="1"/>
</dbReference>
<evidence type="ECO:0000313" key="7">
    <source>
        <dbReference type="Proteomes" id="UP000003011"/>
    </source>
</evidence>
<evidence type="ECO:0008006" key="8">
    <source>
        <dbReference type="Google" id="ProtNLM"/>
    </source>
</evidence>
<evidence type="ECO:0000313" key="6">
    <source>
        <dbReference type="EMBL" id="EHI56189.1"/>
    </source>
</evidence>
<dbReference type="InterPro" id="IPR011990">
    <property type="entry name" value="TPR-like_helical_dom_sf"/>
</dbReference>
<reference evidence="6 7" key="1">
    <citation type="submission" date="2011-08" db="EMBL/GenBank/DDBJ databases">
        <title>The Genome Sequence of Johnsonella ignava ATCC 51276.</title>
        <authorList>
            <consortium name="The Broad Institute Genome Sequencing Platform"/>
            <person name="Earl A."/>
            <person name="Ward D."/>
            <person name="Feldgarden M."/>
            <person name="Gevers D."/>
            <person name="Izard J."/>
            <person name="Blanton J.M."/>
            <person name="Baranova O.V."/>
            <person name="Dewhirst F.E."/>
            <person name="Young S.K."/>
            <person name="Zeng Q."/>
            <person name="Gargeya S."/>
            <person name="Fitzgerald M."/>
            <person name="Haas B."/>
            <person name="Abouelleil A."/>
            <person name="Alvarado L."/>
            <person name="Arachchi H.M."/>
            <person name="Berlin A."/>
            <person name="Brown A."/>
            <person name="Chapman S.B."/>
            <person name="Chen Z."/>
            <person name="Dunbar C."/>
            <person name="Freedman E."/>
            <person name="Gearin G."/>
            <person name="Gellesch M."/>
            <person name="Goldberg J."/>
            <person name="Griggs A."/>
            <person name="Gujja S."/>
            <person name="Heiman D."/>
            <person name="Howarth C."/>
            <person name="Larson L."/>
            <person name="Lui A."/>
            <person name="MacDonald P.J.P."/>
            <person name="Montmayeur A."/>
            <person name="Murphy C."/>
            <person name="Neiman D."/>
            <person name="Pearson M."/>
            <person name="Priest M."/>
            <person name="Roberts A."/>
            <person name="Saif S."/>
            <person name="Shea T."/>
            <person name="Shenoy N."/>
            <person name="Sisk P."/>
            <person name="Stolte C."/>
            <person name="Sykes S."/>
            <person name="Wortman J."/>
            <person name="Nusbaum C."/>
            <person name="Birren B."/>
        </authorList>
    </citation>
    <scope>NUCLEOTIDE SEQUENCE [LARGE SCALE GENOMIC DNA]</scope>
    <source>
        <strain evidence="6 7">ATCC 51276</strain>
    </source>
</reference>
<feature type="coiled-coil region" evidence="4">
    <location>
        <begin position="264"/>
        <end position="298"/>
    </location>
</feature>
<keyword evidence="5" id="KW-0472">Membrane</keyword>
<dbReference type="SMART" id="SM00028">
    <property type="entry name" value="TPR"/>
    <property type="match status" value="6"/>
</dbReference>
<evidence type="ECO:0000256" key="4">
    <source>
        <dbReference type="SAM" id="Coils"/>
    </source>
</evidence>
<accession>G5GGM9</accession>
<dbReference type="Pfam" id="PF13181">
    <property type="entry name" value="TPR_8"/>
    <property type="match status" value="1"/>
</dbReference>
<feature type="repeat" description="TPR" evidence="3">
    <location>
        <begin position="44"/>
        <end position="77"/>
    </location>
</feature>
<dbReference type="Pfam" id="PF13432">
    <property type="entry name" value="TPR_16"/>
    <property type="match status" value="1"/>
</dbReference>
<evidence type="ECO:0000256" key="3">
    <source>
        <dbReference type="PROSITE-ProRule" id="PRU00339"/>
    </source>
</evidence>
<gene>
    <name evidence="6" type="ORF">HMPREF9333_00719</name>
</gene>